<dbReference type="STRING" id="334426.A0A0R3PE30"/>
<proteinExistence type="predicted"/>
<dbReference type="PANTHER" id="PTHR44163">
    <property type="entry name" value="U3 SMALL NUCLEOLAR RNA-ASSOCIATED PROTEIN 4 HOMOLOG"/>
    <property type="match status" value="1"/>
</dbReference>
<dbReference type="WBParaSite" id="ACOC_0000227401-mRNA-1">
    <property type="protein sequence ID" value="ACOC_0000227401-mRNA-1"/>
    <property type="gene ID" value="ACOC_0000227401"/>
</dbReference>
<gene>
    <name evidence="1" type="ORF">ACOC_LOCUS2275</name>
</gene>
<dbReference type="OrthoDB" id="8883818at2759"/>
<sequence length="203" mass="22569">MKRQQICPTTLWSSCAIDDSRAALVSHSATLYIFGLNEFSVLSTLSLGVDQRLFCVCSLNNLVLPFLALSFESGILCGFKRLPTIVWSCCFFNDIILASGDSRGIVSLWNPRSGALVGVSCIRFVKVHNSRIHAAGVDPRIISIKQIVCLATIRSSRIFFSYKNKNMVCHLQAANDFRVVQKRNGPARDVRAMACYDDKVLFL</sequence>
<dbReference type="GO" id="GO:0034455">
    <property type="term" value="C:t-UTP complex"/>
    <property type="evidence" value="ECO:0007669"/>
    <property type="project" value="TreeGrafter"/>
</dbReference>
<evidence type="ECO:0000313" key="3">
    <source>
        <dbReference type="WBParaSite" id="ACOC_0000227401-mRNA-1"/>
    </source>
</evidence>
<name>A0A0R3PE30_ANGCS</name>
<evidence type="ECO:0000313" key="1">
    <source>
        <dbReference type="EMBL" id="VDM53860.1"/>
    </source>
</evidence>
<dbReference type="Gene3D" id="2.130.10.10">
    <property type="entry name" value="YVTN repeat-like/Quinoprotein amine dehydrogenase"/>
    <property type="match status" value="1"/>
</dbReference>
<organism evidence="3">
    <name type="scientific">Angiostrongylus costaricensis</name>
    <name type="common">Nematode worm</name>
    <dbReference type="NCBI Taxonomy" id="334426"/>
    <lineage>
        <taxon>Eukaryota</taxon>
        <taxon>Metazoa</taxon>
        <taxon>Ecdysozoa</taxon>
        <taxon>Nematoda</taxon>
        <taxon>Chromadorea</taxon>
        <taxon>Rhabditida</taxon>
        <taxon>Rhabditina</taxon>
        <taxon>Rhabditomorpha</taxon>
        <taxon>Strongyloidea</taxon>
        <taxon>Metastrongylidae</taxon>
        <taxon>Angiostrongylus</taxon>
    </lineage>
</organism>
<dbReference type="InterPro" id="IPR036322">
    <property type="entry name" value="WD40_repeat_dom_sf"/>
</dbReference>
<dbReference type="PROSITE" id="PS51257">
    <property type="entry name" value="PROKAR_LIPOPROTEIN"/>
    <property type="match status" value="1"/>
</dbReference>
<evidence type="ECO:0000313" key="2">
    <source>
        <dbReference type="Proteomes" id="UP000267027"/>
    </source>
</evidence>
<reference evidence="1 2" key="2">
    <citation type="submission" date="2018-11" db="EMBL/GenBank/DDBJ databases">
        <authorList>
            <consortium name="Pathogen Informatics"/>
        </authorList>
    </citation>
    <scope>NUCLEOTIDE SEQUENCE [LARGE SCALE GENOMIC DNA]</scope>
    <source>
        <strain evidence="1 2">Costa Rica</strain>
    </source>
</reference>
<accession>A0A0R3PE30</accession>
<dbReference type="GO" id="GO:0032040">
    <property type="term" value="C:small-subunit processome"/>
    <property type="evidence" value="ECO:0007669"/>
    <property type="project" value="TreeGrafter"/>
</dbReference>
<dbReference type="Proteomes" id="UP000267027">
    <property type="component" value="Unassembled WGS sequence"/>
</dbReference>
<dbReference type="GO" id="GO:0000462">
    <property type="term" value="P:maturation of SSU-rRNA from tricistronic rRNA transcript (SSU-rRNA, 5.8S rRNA, LSU-rRNA)"/>
    <property type="evidence" value="ECO:0007669"/>
    <property type="project" value="InterPro"/>
</dbReference>
<dbReference type="InterPro" id="IPR046351">
    <property type="entry name" value="UTP4"/>
</dbReference>
<dbReference type="SUPFAM" id="SSF50978">
    <property type="entry name" value="WD40 repeat-like"/>
    <property type="match status" value="1"/>
</dbReference>
<dbReference type="GO" id="GO:0003723">
    <property type="term" value="F:RNA binding"/>
    <property type="evidence" value="ECO:0007669"/>
    <property type="project" value="TreeGrafter"/>
</dbReference>
<dbReference type="PANTHER" id="PTHR44163:SF1">
    <property type="entry name" value="U3 SMALL NUCLEOLAR RNA-ASSOCIATED PROTEIN 4 HOMOLOG"/>
    <property type="match status" value="1"/>
</dbReference>
<keyword evidence="2" id="KW-1185">Reference proteome</keyword>
<dbReference type="InterPro" id="IPR015943">
    <property type="entry name" value="WD40/YVTN_repeat-like_dom_sf"/>
</dbReference>
<protein>
    <submittedName>
        <fullName evidence="3">WD_REPEATS_REGION domain-containing protein</fullName>
    </submittedName>
</protein>
<dbReference type="EMBL" id="UYYA01000432">
    <property type="protein sequence ID" value="VDM53860.1"/>
    <property type="molecule type" value="Genomic_DNA"/>
</dbReference>
<reference evidence="3" key="1">
    <citation type="submission" date="2017-02" db="UniProtKB">
        <authorList>
            <consortium name="WormBaseParasite"/>
        </authorList>
    </citation>
    <scope>IDENTIFICATION</scope>
</reference>
<dbReference type="AlphaFoldDB" id="A0A0R3PE30"/>
<dbReference type="GO" id="GO:0030686">
    <property type="term" value="C:90S preribosome"/>
    <property type="evidence" value="ECO:0007669"/>
    <property type="project" value="InterPro"/>
</dbReference>